<name>A0A7H1NPD1_9PROT</name>
<reference evidence="1 2" key="1">
    <citation type="submission" date="2020-08" db="EMBL/GenBank/DDBJ databases">
        <title>Complete genome sequence of Entomobacter blattae G55GP.</title>
        <authorList>
            <person name="Poehlein A."/>
            <person name="Guzman J."/>
            <person name="Daniel R."/>
            <person name="Vilcinskas A."/>
        </authorList>
    </citation>
    <scope>NUCLEOTIDE SEQUENCE [LARGE SCALE GENOMIC DNA]</scope>
    <source>
        <strain evidence="1 2">G55GP</strain>
    </source>
</reference>
<dbReference type="Proteomes" id="UP000516349">
    <property type="component" value="Chromosome"/>
</dbReference>
<keyword evidence="2" id="KW-1185">Reference proteome</keyword>
<dbReference type="AlphaFoldDB" id="A0A7H1NPD1"/>
<gene>
    <name evidence="1" type="ORF">JGUZn3_03900</name>
</gene>
<organism evidence="1 2">
    <name type="scientific">Entomobacter blattae</name>
    <dbReference type="NCBI Taxonomy" id="2762277"/>
    <lineage>
        <taxon>Bacteria</taxon>
        <taxon>Pseudomonadati</taxon>
        <taxon>Pseudomonadota</taxon>
        <taxon>Alphaproteobacteria</taxon>
        <taxon>Acetobacterales</taxon>
        <taxon>Acetobacteraceae</taxon>
        <taxon>Entomobacter</taxon>
    </lineage>
</organism>
<evidence type="ECO:0000313" key="2">
    <source>
        <dbReference type="Proteomes" id="UP000516349"/>
    </source>
</evidence>
<proteinExistence type="predicted"/>
<dbReference type="RefSeq" id="WP_203414079.1">
    <property type="nucleotide sequence ID" value="NZ_CP060244.1"/>
</dbReference>
<dbReference type="EMBL" id="CP060244">
    <property type="protein sequence ID" value="QNT77641.1"/>
    <property type="molecule type" value="Genomic_DNA"/>
</dbReference>
<dbReference type="KEGG" id="ebla:JGUZn3_03900"/>
<evidence type="ECO:0000313" key="1">
    <source>
        <dbReference type="EMBL" id="QNT77641.1"/>
    </source>
</evidence>
<sequence length="93" mass="10648">MSNIVPIRSRRKGEIWAVIALVGKKKVVASIYSTFEAAQADCQWRRQQVTAYTNFLQNSQQPVPFYTITPFSRNELPKQWRPLPALGFLHGSL</sequence>
<accession>A0A7H1NPD1</accession>
<protein>
    <submittedName>
        <fullName evidence="1">Uncharacterized protein</fullName>
    </submittedName>
</protein>